<name>A0ABQ5EBK5_9ASTR</name>
<keyword evidence="2" id="KW-1185">Reference proteome</keyword>
<comment type="caution">
    <text evidence="1">The sequence shown here is derived from an EMBL/GenBank/DDBJ whole genome shotgun (WGS) entry which is preliminary data.</text>
</comment>
<dbReference type="Proteomes" id="UP001151760">
    <property type="component" value="Unassembled WGS sequence"/>
</dbReference>
<proteinExistence type="predicted"/>
<dbReference type="EMBL" id="BQNB010016136">
    <property type="protein sequence ID" value="GJT48227.1"/>
    <property type="molecule type" value="Genomic_DNA"/>
</dbReference>
<protein>
    <submittedName>
        <fullName evidence="1">Uncharacterized protein</fullName>
    </submittedName>
</protein>
<gene>
    <name evidence="1" type="ORF">Tco_0974384</name>
</gene>
<reference evidence="1" key="2">
    <citation type="submission" date="2022-01" db="EMBL/GenBank/DDBJ databases">
        <authorList>
            <person name="Yamashiro T."/>
            <person name="Shiraishi A."/>
            <person name="Satake H."/>
            <person name="Nakayama K."/>
        </authorList>
    </citation>
    <scope>NUCLEOTIDE SEQUENCE</scope>
</reference>
<evidence type="ECO:0000313" key="2">
    <source>
        <dbReference type="Proteomes" id="UP001151760"/>
    </source>
</evidence>
<sequence>MLSRSNVPILLNKSALCSLAIIDVYLSLLLLRIVKVPLPKGDTNNHFVIIDHVVVLCQPTYTDDYVELPSSTGIKSILNGWFRIFSIQSLMIVSTSMFFPLAISIEYLVSTVDGTTPLKGLNSAEVRLLSTRKSPSSLGYNPIRVISSLHSRILQSVITMTTGSMIRFLSQGYDVSIC</sequence>
<accession>A0ABQ5EBK5</accession>
<evidence type="ECO:0000313" key="1">
    <source>
        <dbReference type="EMBL" id="GJT48227.1"/>
    </source>
</evidence>
<organism evidence="1 2">
    <name type="scientific">Tanacetum coccineum</name>
    <dbReference type="NCBI Taxonomy" id="301880"/>
    <lineage>
        <taxon>Eukaryota</taxon>
        <taxon>Viridiplantae</taxon>
        <taxon>Streptophyta</taxon>
        <taxon>Embryophyta</taxon>
        <taxon>Tracheophyta</taxon>
        <taxon>Spermatophyta</taxon>
        <taxon>Magnoliopsida</taxon>
        <taxon>eudicotyledons</taxon>
        <taxon>Gunneridae</taxon>
        <taxon>Pentapetalae</taxon>
        <taxon>asterids</taxon>
        <taxon>campanulids</taxon>
        <taxon>Asterales</taxon>
        <taxon>Asteraceae</taxon>
        <taxon>Asteroideae</taxon>
        <taxon>Anthemideae</taxon>
        <taxon>Anthemidinae</taxon>
        <taxon>Tanacetum</taxon>
    </lineage>
</organism>
<reference evidence="1" key="1">
    <citation type="journal article" date="2022" name="Int. J. Mol. Sci.">
        <title>Draft Genome of Tanacetum Coccineum: Genomic Comparison of Closely Related Tanacetum-Family Plants.</title>
        <authorList>
            <person name="Yamashiro T."/>
            <person name="Shiraishi A."/>
            <person name="Nakayama K."/>
            <person name="Satake H."/>
        </authorList>
    </citation>
    <scope>NUCLEOTIDE SEQUENCE</scope>
</reference>